<dbReference type="PANTHER" id="PTHR13026:SF0">
    <property type="entry name" value="RIBOSOMAL RNA PROCESSING 1B"/>
    <property type="match status" value="1"/>
</dbReference>
<dbReference type="InterPro" id="IPR010301">
    <property type="entry name" value="RRP1"/>
</dbReference>
<proteinExistence type="inferred from homology"/>
<evidence type="ECO:0008006" key="9">
    <source>
        <dbReference type="Google" id="ProtNLM"/>
    </source>
</evidence>
<dbReference type="GO" id="GO:0006364">
    <property type="term" value="P:rRNA processing"/>
    <property type="evidence" value="ECO:0007669"/>
    <property type="project" value="UniProtKB-KW"/>
</dbReference>
<feature type="region of interest" description="Disordered" evidence="5">
    <location>
        <begin position="378"/>
        <end position="452"/>
    </location>
</feature>
<comment type="subcellular location">
    <subcellularLocation>
        <location evidence="1">Nucleus</location>
    </subcellularLocation>
</comment>
<keyword evidence="8" id="KW-1185">Reference proteome</keyword>
<feature type="compositionally biased region" description="Polar residues" evidence="5">
    <location>
        <begin position="709"/>
        <end position="727"/>
    </location>
</feature>
<evidence type="ECO:0000256" key="3">
    <source>
        <dbReference type="ARBA" id="ARBA00022552"/>
    </source>
</evidence>
<evidence type="ECO:0000313" key="8">
    <source>
        <dbReference type="Proteomes" id="UP001378592"/>
    </source>
</evidence>
<keyword evidence="6" id="KW-0472">Membrane</keyword>
<feature type="region of interest" description="Disordered" evidence="5">
    <location>
        <begin position="592"/>
        <end position="660"/>
    </location>
</feature>
<sequence length="874" mass="99528">MEPKSNLKTREKAVFVAQQLHFANTLAGNDPTHRARAMKKLRKYFIARANGNFSFTHDDFMRIWKGLFYCMWMSDKPLIQEELAEEISQLVHCFQHVDTALTFVQAFFDTLLVEWFGIDYHRLDKFQMFVRRFLRQSLEYCRNKGWKKVPVSGLCDVFESTILSPSKCANECGDISLIMHFSDIFLEELAKVGRGKLSKEIIFIFLRPFMTHLAGQNDSRLLDVIRDRVFYCLIRQSPEGLEYEEKFEAWKRAGFPGTSWKDMVFVGKEDKRSGVKIKDLDPRAGKVNVYLPHLQFNAKSVADALRESSKTTLNKRTQKYINNIAHKFQQLAEGRYPLALNLSKSLLDSNKYRFSKQKIDDAVENLLNFEEKLKKEDKDVKNNGKRKKNSSKSTKSKKIKLENSCALEVDDTREDSDNSENEISSDDEDDDDEISSDDDEESIYSSDIPPALNIQTEESDLGLLQNSEAGNDENIISATDAKEQTNYEIDDKGTHGSEAENSFLTKITKKDKKMNNVSSWNVSETSRLHEKQSAGIFQENKDCEKDNVLANDLNGEIQRKMKKPCFEVPSLENELQDTNVVEAVGETNVSVNVLPEDMEPQDTFDNEEANDLQEGDENESKDACEEETDDQAKEIVTPVRRSTRRRSNMQATTSNKVNQEEGVITSECQLSNENEQTPLPKRKSLTPRSMIRAKRRISTVPDREILNEQETSVSSDSVNDITTNVPDSTGPIPKNENFSGVLRNNDMLNKQGPSPSRKVFQTPGKKRVSLNSTPASTKKVNIALQMNKSQAVSEYTAALKLSPSIPFDANKMPCKGVLKRTSMRSPINPFYIELILFCFLLEHVLPYNATANISVFCAFSILLFFDITLPRGYI</sequence>
<keyword evidence="4" id="KW-0539">Nucleus</keyword>
<feature type="compositionally biased region" description="Basic residues" evidence="5">
    <location>
        <begin position="383"/>
        <end position="398"/>
    </location>
</feature>
<dbReference type="AlphaFoldDB" id="A0AAN9VTX6"/>
<dbReference type="Proteomes" id="UP001378592">
    <property type="component" value="Unassembled WGS sequence"/>
</dbReference>
<dbReference type="EMBL" id="JAZDUA010000210">
    <property type="protein sequence ID" value="KAK7864114.1"/>
    <property type="molecule type" value="Genomic_DNA"/>
</dbReference>
<feature type="compositionally biased region" description="Acidic residues" evidence="5">
    <location>
        <begin position="596"/>
        <end position="617"/>
    </location>
</feature>
<evidence type="ECO:0000313" key="7">
    <source>
        <dbReference type="EMBL" id="KAK7864114.1"/>
    </source>
</evidence>
<evidence type="ECO:0000256" key="2">
    <source>
        <dbReference type="ARBA" id="ARBA00006374"/>
    </source>
</evidence>
<evidence type="ECO:0000256" key="6">
    <source>
        <dbReference type="SAM" id="Phobius"/>
    </source>
</evidence>
<evidence type="ECO:0000256" key="1">
    <source>
        <dbReference type="ARBA" id="ARBA00004123"/>
    </source>
</evidence>
<comment type="similarity">
    <text evidence="2">Belongs to the RRP1 family.</text>
</comment>
<comment type="caution">
    <text evidence="7">The sequence shown here is derived from an EMBL/GenBank/DDBJ whole genome shotgun (WGS) entry which is preliminary data.</text>
</comment>
<gene>
    <name evidence="7" type="ORF">R5R35_007642</name>
</gene>
<name>A0AAN9VTX6_9ORTH</name>
<dbReference type="GO" id="GO:0030688">
    <property type="term" value="C:preribosome, small subunit precursor"/>
    <property type="evidence" value="ECO:0007669"/>
    <property type="project" value="InterPro"/>
</dbReference>
<organism evidence="7 8">
    <name type="scientific">Gryllus longicercus</name>
    <dbReference type="NCBI Taxonomy" id="2509291"/>
    <lineage>
        <taxon>Eukaryota</taxon>
        <taxon>Metazoa</taxon>
        <taxon>Ecdysozoa</taxon>
        <taxon>Arthropoda</taxon>
        <taxon>Hexapoda</taxon>
        <taxon>Insecta</taxon>
        <taxon>Pterygota</taxon>
        <taxon>Neoptera</taxon>
        <taxon>Polyneoptera</taxon>
        <taxon>Orthoptera</taxon>
        <taxon>Ensifera</taxon>
        <taxon>Gryllidea</taxon>
        <taxon>Grylloidea</taxon>
        <taxon>Gryllidae</taxon>
        <taxon>Gryllinae</taxon>
        <taxon>Gryllus</taxon>
    </lineage>
</organism>
<protein>
    <recommendedName>
        <fullName evidence="9">Ribosomal RNA processing protein 1 homolog</fullName>
    </recommendedName>
</protein>
<feature type="compositionally biased region" description="Polar residues" evidence="5">
    <location>
        <begin position="648"/>
        <end position="657"/>
    </location>
</feature>
<dbReference type="Pfam" id="PF05997">
    <property type="entry name" value="Nop52"/>
    <property type="match status" value="1"/>
</dbReference>
<feature type="compositionally biased region" description="Basic and acidic residues" evidence="5">
    <location>
        <begin position="480"/>
        <end position="498"/>
    </location>
</feature>
<feature type="region of interest" description="Disordered" evidence="5">
    <location>
        <begin position="709"/>
        <end position="771"/>
    </location>
</feature>
<evidence type="ECO:0000256" key="5">
    <source>
        <dbReference type="SAM" id="MobiDB-lite"/>
    </source>
</evidence>
<dbReference type="PANTHER" id="PTHR13026">
    <property type="entry name" value="NNP-1 PROTEIN NOVEL NUCLEAR PROTEIN 1 NOP52"/>
    <property type="match status" value="1"/>
</dbReference>
<keyword evidence="6" id="KW-0812">Transmembrane</keyword>
<accession>A0AAN9VTX6</accession>
<keyword evidence="3" id="KW-0698">rRNA processing</keyword>
<reference evidence="7 8" key="1">
    <citation type="submission" date="2024-03" db="EMBL/GenBank/DDBJ databases">
        <title>The genome assembly and annotation of the cricket Gryllus longicercus Weissman &amp; Gray.</title>
        <authorList>
            <person name="Szrajer S."/>
            <person name="Gray D."/>
            <person name="Ylla G."/>
        </authorList>
    </citation>
    <scope>NUCLEOTIDE SEQUENCE [LARGE SCALE GENOMIC DNA]</scope>
    <source>
        <strain evidence="7">DAG 2021-001</strain>
        <tissue evidence="7">Whole body minus gut</tissue>
    </source>
</reference>
<dbReference type="GO" id="GO:0005634">
    <property type="term" value="C:nucleus"/>
    <property type="evidence" value="ECO:0007669"/>
    <property type="project" value="UniProtKB-SubCell"/>
</dbReference>
<feature type="transmembrane region" description="Helical" evidence="6">
    <location>
        <begin position="851"/>
        <end position="869"/>
    </location>
</feature>
<feature type="compositionally biased region" description="Acidic residues" evidence="5">
    <location>
        <begin position="408"/>
        <end position="442"/>
    </location>
</feature>
<keyword evidence="6" id="KW-1133">Transmembrane helix</keyword>
<feature type="region of interest" description="Disordered" evidence="5">
    <location>
        <begin position="477"/>
        <end position="501"/>
    </location>
</feature>
<evidence type="ECO:0000256" key="4">
    <source>
        <dbReference type="ARBA" id="ARBA00023242"/>
    </source>
</evidence>